<evidence type="ECO:0000259" key="3">
    <source>
        <dbReference type="Pfam" id="PF10145"/>
    </source>
</evidence>
<dbReference type="Proteomes" id="UP001193748">
    <property type="component" value="Unassembled WGS sequence"/>
</dbReference>
<dbReference type="NCBIfam" id="TIGR01760">
    <property type="entry name" value="tape_meas_TP901"/>
    <property type="match status" value="1"/>
</dbReference>
<dbReference type="EMBL" id="JABSWW010000001">
    <property type="protein sequence ID" value="NRT90943.1"/>
    <property type="molecule type" value="Genomic_DNA"/>
</dbReference>
<dbReference type="RefSeq" id="WP_173711747.1">
    <property type="nucleotide sequence ID" value="NZ_JABSWW010000001.1"/>
</dbReference>
<protein>
    <submittedName>
        <fullName evidence="4">TP901 family phage tail tape measure protein</fullName>
    </submittedName>
</protein>
<evidence type="ECO:0000256" key="2">
    <source>
        <dbReference type="SAM" id="Coils"/>
    </source>
</evidence>
<reference evidence="4" key="1">
    <citation type="submission" date="2020-05" db="EMBL/GenBank/DDBJ databases">
        <authorList>
            <person name="Brown S."/>
            <person name="Huntemann M."/>
            <person name="Clum A."/>
            <person name="Spunde A."/>
            <person name="Palaniappan K."/>
            <person name="Ritter S."/>
            <person name="Mikhailova N."/>
            <person name="Chen I.-M."/>
            <person name="Stamatis D."/>
            <person name="Reddy T."/>
            <person name="O'Malley R."/>
            <person name="Daum C."/>
            <person name="Shapiro N."/>
            <person name="Ivanova N."/>
            <person name="Kyrpides N."/>
            <person name="Woyke T."/>
        </authorList>
    </citation>
    <scope>NUCLEOTIDE SEQUENCE</scope>
    <source>
        <strain evidence="4">DJ080</strain>
    </source>
</reference>
<feature type="domain" description="Phage tail tape measure protein" evidence="3">
    <location>
        <begin position="187"/>
        <end position="385"/>
    </location>
</feature>
<comment type="caution">
    <text evidence="4">The sequence shown here is derived from an EMBL/GenBank/DDBJ whole genome shotgun (WGS) entry which is preliminary data.</text>
</comment>
<evidence type="ECO:0000313" key="5">
    <source>
        <dbReference type="Proteomes" id="UP001193748"/>
    </source>
</evidence>
<dbReference type="AlphaFoldDB" id="A0AAX0B6V8"/>
<dbReference type="Pfam" id="PF10145">
    <property type="entry name" value="PhageMin_Tail"/>
    <property type="match status" value="1"/>
</dbReference>
<name>A0AAX0B6V8_CLOBE</name>
<keyword evidence="1" id="KW-1188">Viral release from host cell</keyword>
<reference evidence="4" key="2">
    <citation type="journal article" date="2022" name="Nat. Biotechnol.">
        <title>Carbon-negative production of acetone and isopropanol by gas fermentation at industrial pilot scale.</title>
        <authorList>
            <person name="Liew F.E."/>
            <person name="Nogle R."/>
            <person name="Abdalla T."/>
            <person name="Rasor B.J."/>
            <person name="Canter C."/>
            <person name="Jensen R.O."/>
            <person name="Wang L."/>
            <person name="Strutz J."/>
            <person name="Chirania P."/>
            <person name="De Tissera S."/>
            <person name="Mueller A.P."/>
            <person name="Ruan Z."/>
            <person name="Gao A."/>
            <person name="Tran L."/>
            <person name="Engle N.L."/>
            <person name="Bromley J.C."/>
            <person name="Daniell J."/>
            <person name="Conrado R."/>
            <person name="Tschaplinski T.J."/>
            <person name="Giannone R.J."/>
            <person name="Hettich R.L."/>
            <person name="Karim A.S."/>
            <person name="Simpson S.D."/>
            <person name="Brown S.D."/>
            <person name="Leang C."/>
            <person name="Jewett M.C."/>
            <person name="Kopke M."/>
        </authorList>
    </citation>
    <scope>NUCLEOTIDE SEQUENCE</scope>
    <source>
        <strain evidence="4">DJ080</strain>
    </source>
</reference>
<keyword evidence="2" id="KW-0175">Coiled coil</keyword>
<feature type="coiled-coil region" evidence="2">
    <location>
        <begin position="31"/>
        <end position="84"/>
    </location>
</feature>
<proteinExistence type="predicted"/>
<gene>
    <name evidence="4" type="ORF">B0H41_004622</name>
</gene>
<dbReference type="PANTHER" id="PTHR37813:SF1">
    <property type="entry name" value="FELS-2 PROPHAGE PROTEIN"/>
    <property type="match status" value="1"/>
</dbReference>
<dbReference type="PANTHER" id="PTHR37813">
    <property type="entry name" value="FELS-2 PROPHAGE PROTEIN"/>
    <property type="match status" value="1"/>
</dbReference>
<evidence type="ECO:0000313" key="4">
    <source>
        <dbReference type="EMBL" id="NRT90943.1"/>
    </source>
</evidence>
<organism evidence="4 5">
    <name type="scientific">Clostridium beijerinckii</name>
    <name type="common">Clostridium MP</name>
    <dbReference type="NCBI Taxonomy" id="1520"/>
    <lineage>
        <taxon>Bacteria</taxon>
        <taxon>Bacillati</taxon>
        <taxon>Bacillota</taxon>
        <taxon>Clostridia</taxon>
        <taxon>Eubacteriales</taxon>
        <taxon>Clostridiaceae</taxon>
        <taxon>Clostridium</taxon>
    </lineage>
</organism>
<dbReference type="InterPro" id="IPR010090">
    <property type="entry name" value="Phage_tape_meas"/>
</dbReference>
<sequence length="1268" mass="136407">MIILANKEVYRLDIKVGVSGDSESKNKLTAVEKMTQQIEKKTKALSKITANATAKLKDEASSKIERLESKVNKLKSTSMTLTAKIKDEASSTVDKIQSKTKKIKQANVVVKAKDEASKVITGIENKINGWIKTGAKKVISIGTAGVIAAGGIGLGTSIKTYSEYEKGLSNVKAVTNATNSQMEQLDAAAKKFGSTTAWSARHVTQAEELLGQAGFSVNETISALPGLLNLASAGDLDLASATDIASGTLRAFNINASQSGHVADVLALSASATNSDVSDLGETMKYVAPVSQALGISLEDTAAAAGLLSNANIKGSQAGTVLRQTMARLASPTKDAADMMSMYGINAFDAHGNMKPLSDVVDNLNGSLGKLTSQKRADVISTIFGTESMSGVLALMNQGGKSVSELSRQLKDANGAAQKMSDTKLDNLQGQWIKLKAAVEHMQITLGEKLAPYAKQFVTWLTGKMPTITDKIVEMVDYVSKHTEEIKSLAEIVIGLGAAFTALSVAGKIGNTISGISSLVGIFKGAKISTEIAEAAGEISKLGVVGKLLPAIFTPAGLAIAASVALIGTATVAQSNLMKKSVTTTTEELGPMEKVMNALNGHINKSKKEMVEAGLIYDDFGEGISDSFKKGAQDASKSLLGIEIDINRLTNSGNMDESSLNKLKNYVNDYAYESINAMKDQKSKIQGEFQKTFSIDGVTSDTEQKVMDSLNTYFETGINKELDIRDGIYQFASDKIKEHGTLLDEDLKEIQDRLAKAKALELEYTKAQNAYDAEYSKNQFTNDASRVTGIDGASELLQNRAKDHQDSLDKIENNYQGTLAYYDSLLSNTDLSDQQREDFQKGKDEAGKARDEALKKAQLDWKSDLETLYKAYPQAQGMFNEKTGAKFSDEDIVAHKGTDYLKSHFQNLDQVTQEGWYRIKNTTSGEMEDIYATVDKDTGEINGAWSKTAGWSGGYTDELKQKVKELGETHESERVRIQNSLSTLTGSTLDSNNQVISSTGDVIGQLKGVQGATDGAITGIIDINGTPMQITSNASGQITTMQQYKGSIDDIPDNADVHINSNASEATSEVSGLISEADKADGKTITITTIFKRITQWFDEKFENAAKAINNPSASKTFGIEKVDGEASGTNSFSGGLSTADEKGWELSDKKRVSILGTLNNNPLTYMPRGTKILNHMQSVKDMKSEVSRQINGRLSNLLSQREETPYQAKQGQYQLVMPQVAASSGGNSIQVDVQNNFDGSQNIDDIISQATQEFAYKLKEALTTIKK</sequence>
<accession>A0AAX0B6V8</accession>
<evidence type="ECO:0000256" key="1">
    <source>
        <dbReference type="ARBA" id="ARBA00022612"/>
    </source>
</evidence>